<name>A0A2Z6EXP1_9BURK</name>
<dbReference type="EMBL" id="AP018150">
    <property type="protein sequence ID" value="BBE10224.1"/>
    <property type="molecule type" value="Genomic_DNA"/>
</dbReference>
<sequence>MHQTRKGNNWHFGMKAHLGVDADSGLVHTVPTTPANTSDVSETHHLLYGAETEVFADAAHTGAPERDELKKCHAKWNIMARPSSLKQLKEGPLHELTRQLEHIKAQIHARVEHPFNIIKNLFRHKKVRY</sequence>
<dbReference type="AlphaFoldDB" id="A0A2Z6EXP1"/>
<dbReference type="InterPro" id="IPR002559">
    <property type="entry name" value="Transposase_11"/>
</dbReference>
<organism evidence="2 3">
    <name type="scientific">Mycoavidus cysteinexigens</name>
    <dbReference type="NCBI Taxonomy" id="1553431"/>
    <lineage>
        <taxon>Bacteria</taxon>
        <taxon>Pseudomonadati</taxon>
        <taxon>Pseudomonadota</taxon>
        <taxon>Betaproteobacteria</taxon>
        <taxon>Burkholderiales</taxon>
        <taxon>Burkholderiaceae</taxon>
        <taxon>Mycoavidus</taxon>
    </lineage>
</organism>
<protein>
    <submittedName>
        <fullName evidence="2">Transposase, IS4 family</fullName>
    </submittedName>
</protein>
<dbReference type="PANTHER" id="PTHR35604">
    <property type="entry name" value="TRANSPOSASE INSH FOR INSERTION SEQUENCE ELEMENT IS5A-RELATED"/>
    <property type="match status" value="1"/>
</dbReference>
<evidence type="ECO:0000313" key="3">
    <source>
        <dbReference type="Proteomes" id="UP000282597"/>
    </source>
</evidence>
<dbReference type="Proteomes" id="UP000282597">
    <property type="component" value="Chromosome"/>
</dbReference>
<dbReference type="GO" id="GO:0003677">
    <property type="term" value="F:DNA binding"/>
    <property type="evidence" value="ECO:0007669"/>
    <property type="project" value="InterPro"/>
</dbReference>
<dbReference type="GO" id="GO:0004803">
    <property type="term" value="F:transposase activity"/>
    <property type="evidence" value="ECO:0007669"/>
    <property type="project" value="InterPro"/>
</dbReference>
<dbReference type="PANTHER" id="PTHR35604:SF2">
    <property type="entry name" value="TRANSPOSASE INSH FOR INSERTION SEQUENCE ELEMENT IS5A-RELATED"/>
    <property type="match status" value="1"/>
</dbReference>
<accession>A0A2Z6EXP1</accession>
<keyword evidence="3" id="KW-1185">Reference proteome</keyword>
<feature type="domain" description="Transposase IS4-like" evidence="1">
    <location>
        <begin position="4"/>
        <end position="129"/>
    </location>
</feature>
<dbReference type="KEGG" id="mcys:MCB1EB_2063"/>
<evidence type="ECO:0000259" key="1">
    <source>
        <dbReference type="Pfam" id="PF01609"/>
    </source>
</evidence>
<reference evidence="2 3" key="1">
    <citation type="journal article" date="2018" name="Microbes Environ.">
        <title>Comparative Genomic Insights into Endofungal Lifestyles of Two Bacterial Endosymbionts, Mycoavidus cysteinexigens and Burkholderia rhizoxinica.</title>
        <authorList>
            <person name="Sharmin D."/>
            <person name="Guo Y."/>
            <person name="Nishizawa T."/>
            <person name="Ohshima S."/>
            <person name="Sato Y."/>
            <person name="Takashima Y."/>
            <person name="Narisawa K."/>
            <person name="Ohta H."/>
        </authorList>
    </citation>
    <scope>NUCLEOTIDE SEQUENCE [LARGE SCALE GENOMIC DNA]</scope>
    <source>
        <strain evidence="2 3">B1-EB</strain>
    </source>
</reference>
<gene>
    <name evidence="2" type="ORF">MCB1EB_2063</name>
</gene>
<dbReference type="GO" id="GO:0006313">
    <property type="term" value="P:DNA transposition"/>
    <property type="evidence" value="ECO:0007669"/>
    <property type="project" value="InterPro"/>
</dbReference>
<dbReference type="Pfam" id="PF01609">
    <property type="entry name" value="DDE_Tnp_1"/>
    <property type="match status" value="1"/>
</dbReference>
<evidence type="ECO:0000313" key="2">
    <source>
        <dbReference type="EMBL" id="BBE10224.1"/>
    </source>
</evidence>
<proteinExistence type="predicted"/>